<feature type="transmembrane region" description="Helical" evidence="5">
    <location>
        <begin position="25"/>
        <end position="48"/>
    </location>
</feature>
<reference evidence="6 7" key="1">
    <citation type="submission" date="2015-01" db="EMBL/GenBank/DDBJ databases">
        <title>Rufibacter sp./DG31D/ whole genome sequencing.</title>
        <authorList>
            <person name="Kim M.K."/>
            <person name="Srinivasan S."/>
            <person name="Lee J.-J."/>
        </authorList>
    </citation>
    <scope>NUCLEOTIDE SEQUENCE [LARGE SCALE GENOMIC DNA]</scope>
    <source>
        <strain evidence="6 7">DG31D</strain>
    </source>
</reference>
<evidence type="ECO:0000256" key="5">
    <source>
        <dbReference type="SAM" id="Phobius"/>
    </source>
</evidence>
<dbReference type="GO" id="GO:0009403">
    <property type="term" value="P:toxin biosynthetic process"/>
    <property type="evidence" value="ECO:0007669"/>
    <property type="project" value="InterPro"/>
</dbReference>
<keyword evidence="3 5" id="KW-1133">Transmembrane helix</keyword>
<dbReference type="PANTHER" id="PTHR37306">
    <property type="entry name" value="COLICIN V PRODUCTION PROTEIN"/>
    <property type="match status" value="1"/>
</dbReference>
<dbReference type="Pfam" id="PF02674">
    <property type="entry name" value="Colicin_V"/>
    <property type="match status" value="1"/>
</dbReference>
<dbReference type="PANTHER" id="PTHR37306:SF1">
    <property type="entry name" value="COLICIN V PRODUCTION PROTEIN"/>
    <property type="match status" value="1"/>
</dbReference>
<keyword evidence="7" id="KW-1185">Reference proteome</keyword>
<dbReference type="InterPro" id="IPR003825">
    <property type="entry name" value="Colicin-V_CvpA"/>
</dbReference>
<evidence type="ECO:0008006" key="8">
    <source>
        <dbReference type="Google" id="ProtNLM"/>
    </source>
</evidence>
<dbReference type="PATRIC" id="fig|1379910.4.peg.3591"/>
<evidence type="ECO:0000313" key="7">
    <source>
        <dbReference type="Proteomes" id="UP000036458"/>
    </source>
</evidence>
<feature type="transmembrane region" description="Helical" evidence="5">
    <location>
        <begin position="60"/>
        <end position="82"/>
    </location>
</feature>
<evidence type="ECO:0000313" key="6">
    <source>
        <dbReference type="EMBL" id="AKQ46862.1"/>
    </source>
</evidence>
<organism evidence="6 7">
    <name type="scientific">Rufibacter radiotolerans</name>
    <dbReference type="NCBI Taxonomy" id="1379910"/>
    <lineage>
        <taxon>Bacteria</taxon>
        <taxon>Pseudomonadati</taxon>
        <taxon>Bacteroidota</taxon>
        <taxon>Cytophagia</taxon>
        <taxon>Cytophagales</taxon>
        <taxon>Hymenobacteraceae</taxon>
        <taxon>Rufibacter</taxon>
    </lineage>
</organism>
<evidence type="ECO:0000256" key="2">
    <source>
        <dbReference type="ARBA" id="ARBA00022692"/>
    </source>
</evidence>
<comment type="subcellular location">
    <subcellularLocation>
        <location evidence="1">Membrane</location>
        <topology evidence="1">Multi-pass membrane protein</topology>
    </subcellularLocation>
</comment>
<evidence type="ECO:0000256" key="3">
    <source>
        <dbReference type="ARBA" id="ARBA00022989"/>
    </source>
</evidence>
<protein>
    <recommendedName>
        <fullName evidence="8">CvpA family protein</fullName>
    </recommendedName>
</protein>
<dbReference type="GO" id="GO:0016020">
    <property type="term" value="C:membrane"/>
    <property type="evidence" value="ECO:0007669"/>
    <property type="project" value="UniProtKB-SubCell"/>
</dbReference>
<proteinExistence type="predicted"/>
<dbReference type="EMBL" id="CP010777">
    <property type="protein sequence ID" value="AKQ46862.1"/>
    <property type="molecule type" value="Genomic_DNA"/>
</dbReference>
<evidence type="ECO:0000256" key="4">
    <source>
        <dbReference type="ARBA" id="ARBA00023136"/>
    </source>
</evidence>
<feature type="transmembrane region" description="Helical" evidence="5">
    <location>
        <begin position="102"/>
        <end position="122"/>
    </location>
</feature>
<dbReference type="KEGG" id="ruf:TH63_16455"/>
<evidence type="ECO:0000256" key="1">
    <source>
        <dbReference type="ARBA" id="ARBA00004141"/>
    </source>
</evidence>
<keyword evidence="2 5" id="KW-0812">Transmembrane</keyword>
<sequence>MTTFDLFLLLPLAYGAFKGYFKGLVLEIASLATLVILTVFGMKLVGLLTPPIHEWLGDNAGFLPFVPYLLVFIGIGLAVRAFGMVVKKGVHLTPFGVLDNLIGAGIGAGKWAFAICLLVYFANATGLDTSLQIVKESDVYPFYLNAAPGAWAFVQWIIPFGREALEAFA</sequence>
<name>A0A0H4VSD0_9BACT</name>
<gene>
    <name evidence="6" type="ORF">TH63_16455</name>
</gene>
<dbReference type="AlphaFoldDB" id="A0A0H4VSD0"/>
<dbReference type="STRING" id="1379910.TH63_16455"/>
<accession>A0A0H4VSD0</accession>
<keyword evidence="4 5" id="KW-0472">Membrane</keyword>
<dbReference type="OrthoDB" id="9799585at2"/>
<dbReference type="RefSeq" id="WP_048921910.1">
    <property type="nucleotide sequence ID" value="NZ_CP010777.1"/>
</dbReference>
<dbReference type="Proteomes" id="UP000036458">
    <property type="component" value="Chromosome"/>
</dbReference>